<proteinExistence type="predicted"/>
<organism evidence="1">
    <name type="scientific">Arundo donax</name>
    <name type="common">Giant reed</name>
    <name type="synonym">Donax arundinaceus</name>
    <dbReference type="NCBI Taxonomy" id="35708"/>
    <lineage>
        <taxon>Eukaryota</taxon>
        <taxon>Viridiplantae</taxon>
        <taxon>Streptophyta</taxon>
        <taxon>Embryophyta</taxon>
        <taxon>Tracheophyta</taxon>
        <taxon>Spermatophyta</taxon>
        <taxon>Magnoliopsida</taxon>
        <taxon>Liliopsida</taxon>
        <taxon>Poales</taxon>
        <taxon>Poaceae</taxon>
        <taxon>PACMAD clade</taxon>
        <taxon>Arundinoideae</taxon>
        <taxon>Arundineae</taxon>
        <taxon>Arundo</taxon>
    </lineage>
</organism>
<name>A0A0A9EVZ8_ARUDO</name>
<sequence>MRLCSQQPVRQNYGMSASDYSNLLHRVCESDCRILYQLPLPVPATSLWLEDPLRHRCRLYQYQPMPS</sequence>
<dbReference type="EMBL" id="GBRH01197683">
    <property type="protein sequence ID" value="JAE00213.1"/>
    <property type="molecule type" value="Transcribed_RNA"/>
</dbReference>
<reference evidence="1" key="1">
    <citation type="submission" date="2014-09" db="EMBL/GenBank/DDBJ databases">
        <authorList>
            <person name="Magalhaes I.L.F."/>
            <person name="Oliveira U."/>
            <person name="Santos F.R."/>
            <person name="Vidigal T.H.D.A."/>
            <person name="Brescovit A.D."/>
            <person name="Santos A.J."/>
        </authorList>
    </citation>
    <scope>NUCLEOTIDE SEQUENCE</scope>
    <source>
        <tissue evidence="1">Shoot tissue taken approximately 20 cm above the soil surface</tissue>
    </source>
</reference>
<evidence type="ECO:0000313" key="1">
    <source>
        <dbReference type="EMBL" id="JAE00213.1"/>
    </source>
</evidence>
<dbReference type="AlphaFoldDB" id="A0A0A9EVZ8"/>
<accession>A0A0A9EVZ8</accession>
<protein>
    <submittedName>
        <fullName evidence="1">Uncharacterized protein</fullName>
    </submittedName>
</protein>
<reference evidence="1" key="2">
    <citation type="journal article" date="2015" name="Data Brief">
        <title>Shoot transcriptome of the giant reed, Arundo donax.</title>
        <authorList>
            <person name="Barrero R.A."/>
            <person name="Guerrero F.D."/>
            <person name="Moolhuijzen P."/>
            <person name="Goolsby J.A."/>
            <person name="Tidwell J."/>
            <person name="Bellgard S.E."/>
            <person name="Bellgard M.I."/>
        </authorList>
    </citation>
    <scope>NUCLEOTIDE SEQUENCE</scope>
    <source>
        <tissue evidence="1">Shoot tissue taken approximately 20 cm above the soil surface</tissue>
    </source>
</reference>